<dbReference type="InterPro" id="IPR021973">
    <property type="entry name" value="SprA-related"/>
</dbReference>
<dbReference type="AlphaFoldDB" id="A0A4R3NAD1"/>
<reference evidence="2 3" key="1">
    <citation type="submission" date="2019-03" db="EMBL/GenBank/DDBJ databases">
        <title>Genomic Encyclopedia of Type Strains, Phase IV (KMG-IV): sequencing the most valuable type-strain genomes for metagenomic binning, comparative biology and taxonomic classification.</title>
        <authorList>
            <person name="Goeker M."/>
        </authorList>
    </citation>
    <scope>NUCLEOTIDE SEQUENCE [LARGE SCALE GENOMIC DNA]</scope>
    <source>
        <strain evidence="2 3">DSM 13587</strain>
    </source>
</reference>
<name>A0A4R3NAD1_9GAMM</name>
<evidence type="ECO:0000256" key="1">
    <source>
        <dbReference type="SAM" id="MobiDB-lite"/>
    </source>
</evidence>
<feature type="region of interest" description="Disordered" evidence="1">
    <location>
        <begin position="190"/>
        <end position="214"/>
    </location>
</feature>
<feature type="region of interest" description="Disordered" evidence="1">
    <location>
        <begin position="10"/>
        <end position="91"/>
    </location>
</feature>
<sequence length="239" mass="25017">MEIHSAIIATPYSMPRSAGFTPSASAAASDAEFKRADGATGAAPVEEGEDEEEATQRTGASGSASDLSADELDELQRLKQRDTEVRTHEQAHVAVGGRYVTSGPTYDYQTGPDGVRYAIGGEVGIDSSKIPGDPAATVEKARTVRRAALAPAEPSSQDMSVAASASKMESEALRELGELMMQQSLGKFGGWDTGSTAAADETEQTEANRPTALGARERLEQRIAGFFAEPATGSLSQFA</sequence>
<evidence type="ECO:0000313" key="2">
    <source>
        <dbReference type="EMBL" id="TCT24123.1"/>
    </source>
</evidence>
<organism evidence="2 3">
    <name type="scientific">Thiobaca trueperi</name>
    <dbReference type="NCBI Taxonomy" id="127458"/>
    <lineage>
        <taxon>Bacteria</taxon>
        <taxon>Pseudomonadati</taxon>
        <taxon>Pseudomonadota</taxon>
        <taxon>Gammaproteobacteria</taxon>
        <taxon>Chromatiales</taxon>
        <taxon>Chromatiaceae</taxon>
        <taxon>Thiobaca</taxon>
    </lineage>
</organism>
<proteinExistence type="predicted"/>
<dbReference type="EMBL" id="SMAO01000001">
    <property type="protein sequence ID" value="TCT24123.1"/>
    <property type="molecule type" value="Genomic_DNA"/>
</dbReference>
<dbReference type="OrthoDB" id="9812722at2"/>
<accession>A0A4R3NAD1</accession>
<dbReference type="RefSeq" id="WP_132975275.1">
    <property type="nucleotide sequence ID" value="NZ_SMAO01000001.1"/>
</dbReference>
<feature type="compositionally biased region" description="Basic and acidic residues" evidence="1">
    <location>
        <begin position="74"/>
        <end position="91"/>
    </location>
</feature>
<comment type="caution">
    <text evidence="2">The sequence shown here is derived from an EMBL/GenBank/DDBJ whole genome shotgun (WGS) entry which is preliminary data.</text>
</comment>
<dbReference type="Pfam" id="PF12118">
    <property type="entry name" value="SprA-related"/>
    <property type="match status" value="1"/>
</dbReference>
<evidence type="ECO:0000313" key="3">
    <source>
        <dbReference type="Proteomes" id="UP000295717"/>
    </source>
</evidence>
<dbReference type="Proteomes" id="UP000295717">
    <property type="component" value="Unassembled WGS sequence"/>
</dbReference>
<gene>
    <name evidence="2" type="ORF">EDC35_101443</name>
</gene>
<keyword evidence="3" id="KW-1185">Reference proteome</keyword>
<protein>
    <submittedName>
        <fullName evidence="2">SprA family protein</fullName>
    </submittedName>
</protein>